<protein>
    <submittedName>
        <fullName evidence="1">Uncharacterized protein</fullName>
    </submittedName>
</protein>
<dbReference type="VEuPathDB" id="FungiDB:FOMG_19783"/>
<dbReference type="EMBL" id="KI980885">
    <property type="protein sequence ID" value="EXK23437.1"/>
    <property type="molecule type" value="Genomic_DNA"/>
</dbReference>
<evidence type="ECO:0000313" key="1">
    <source>
        <dbReference type="EMBL" id="EXK23437.1"/>
    </source>
</evidence>
<sequence>MKSRLERIGGYKEHRGHAFDRHILPRCRPLAESIGNRMAYEAAEKWGLPSEVLTLAAGPRTSTVSVLCVIQYRLSPDQV</sequence>
<gene>
    <name evidence="1" type="ORF">FOMG_19783</name>
</gene>
<name>W9Z467_FUSOX</name>
<reference evidence="1" key="1">
    <citation type="submission" date="2012-04" db="EMBL/GenBank/DDBJ databases">
        <title>The Genome Sequence of Fusarium oxysporum melonis.</title>
        <authorList>
            <consortium name="The Broad Institute Genome Sequencing Platform"/>
            <person name="Ma L.-J."/>
            <person name="Gale L.R."/>
            <person name="Schwartz D.C."/>
            <person name="Zhou S."/>
            <person name="Corby-Kistler H."/>
            <person name="Young S.K."/>
            <person name="Zeng Q."/>
            <person name="Gargeya S."/>
            <person name="Fitzgerald M."/>
            <person name="Haas B."/>
            <person name="Abouelleil A."/>
            <person name="Alvarado L."/>
            <person name="Arachchi H.M."/>
            <person name="Berlin A."/>
            <person name="Brown A."/>
            <person name="Chapman S.B."/>
            <person name="Chen Z."/>
            <person name="Dunbar C."/>
            <person name="Freedman E."/>
            <person name="Gearin G."/>
            <person name="Goldberg J."/>
            <person name="Griggs A."/>
            <person name="Gujja S."/>
            <person name="Heiman D."/>
            <person name="Howarth C."/>
            <person name="Larson L."/>
            <person name="Lui A."/>
            <person name="MacDonald P.J.P."/>
            <person name="Montmayeur A."/>
            <person name="Murphy C."/>
            <person name="Neiman D."/>
            <person name="Pearson M."/>
            <person name="Priest M."/>
            <person name="Roberts A."/>
            <person name="Saif S."/>
            <person name="Shea T."/>
            <person name="Shenoy N."/>
            <person name="Sisk P."/>
            <person name="Stolte C."/>
            <person name="Sykes S."/>
            <person name="Wortman J."/>
            <person name="Nusbaum C."/>
            <person name="Birren B."/>
        </authorList>
    </citation>
    <scope>NUCLEOTIDE SEQUENCE</scope>
    <source>
        <strain evidence="1">26406</strain>
    </source>
</reference>
<accession>W9Z467</accession>
<dbReference type="AlphaFoldDB" id="W9Z467"/>
<organism evidence="1">
    <name type="scientific">Fusarium oxysporum f. sp. melonis 26406</name>
    <dbReference type="NCBI Taxonomy" id="1089452"/>
    <lineage>
        <taxon>Eukaryota</taxon>
        <taxon>Fungi</taxon>
        <taxon>Dikarya</taxon>
        <taxon>Ascomycota</taxon>
        <taxon>Pezizomycotina</taxon>
        <taxon>Sordariomycetes</taxon>
        <taxon>Hypocreomycetidae</taxon>
        <taxon>Hypocreales</taxon>
        <taxon>Nectriaceae</taxon>
        <taxon>Fusarium</taxon>
        <taxon>Fusarium oxysporum species complex</taxon>
    </lineage>
</organism>
<reference evidence="1" key="2">
    <citation type="submission" date="2014-02" db="EMBL/GenBank/DDBJ databases">
        <title>Annotation of the Genome Sequence of Fusarium oxysporum f. sp. melonis 26406.</title>
        <authorList>
            <consortium name="The Broad Institute Genomics Platform"/>
            <person name="Ma L.-J."/>
            <person name="Corby-Kistler H."/>
            <person name="Broz K."/>
            <person name="Gale L.R."/>
            <person name="Jonkers W."/>
            <person name="O'Donnell K."/>
            <person name="Ploetz R."/>
            <person name="Steinberg C."/>
            <person name="Schwartz D.C."/>
            <person name="VanEtten H."/>
            <person name="Zhou S."/>
            <person name="Young S.K."/>
            <person name="Zeng Q."/>
            <person name="Gargeya S."/>
            <person name="Fitzgerald M."/>
            <person name="Abouelleil A."/>
            <person name="Alvarado L."/>
            <person name="Chapman S.B."/>
            <person name="Gainer-Dewar J."/>
            <person name="Goldberg J."/>
            <person name="Griggs A."/>
            <person name="Gujja S."/>
            <person name="Hansen M."/>
            <person name="Howarth C."/>
            <person name="Imamovic A."/>
            <person name="Ireland A."/>
            <person name="Larimer J."/>
            <person name="McCowan C."/>
            <person name="Murphy C."/>
            <person name="Pearson M."/>
            <person name="Poon T.W."/>
            <person name="Priest M."/>
            <person name="Roberts A."/>
            <person name="Saif S."/>
            <person name="Shea T."/>
            <person name="Sykes S."/>
            <person name="Wortman J."/>
            <person name="Nusbaum C."/>
            <person name="Birren B."/>
        </authorList>
    </citation>
    <scope>NUCLEOTIDE SEQUENCE</scope>
    <source>
        <strain evidence="1">26406</strain>
    </source>
</reference>
<dbReference type="HOGENOM" id="CLU_2606145_0_0_1"/>
<proteinExistence type="predicted"/>
<dbReference type="Proteomes" id="UP000030703">
    <property type="component" value="Unassembled WGS sequence"/>
</dbReference>